<feature type="compositionally biased region" description="Low complexity" evidence="2">
    <location>
        <begin position="961"/>
        <end position="975"/>
    </location>
</feature>
<dbReference type="GO" id="GO:0008270">
    <property type="term" value="F:zinc ion binding"/>
    <property type="evidence" value="ECO:0007669"/>
    <property type="project" value="UniProtKB-KW"/>
</dbReference>
<dbReference type="GO" id="GO:0043565">
    <property type="term" value="F:sequence-specific DNA binding"/>
    <property type="evidence" value="ECO:0007669"/>
    <property type="project" value="InterPro"/>
</dbReference>
<feature type="compositionally biased region" description="Pro residues" evidence="2">
    <location>
        <begin position="508"/>
        <end position="520"/>
    </location>
</feature>
<dbReference type="PROSITE" id="PS50114">
    <property type="entry name" value="GATA_ZN_FINGER_2"/>
    <property type="match status" value="1"/>
</dbReference>
<feature type="region of interest" description="Disordered" evidence="2">
    <location>
        <begin position="171"/>
        <end position="209"/>
    </location>
</feature>
<accession>A0A9P6LPG1</accession>
<organism evidence="4 5">
    <name type="scientific">Colletotrichum karsti</name>
    <dbReference type="NCBI Taxonomy" id="1095194"/>
    <lineage>
        <taxon>Eukaryota</taxon>
        <taxon>Fungi</taxon>
        <taxon>Dikarya</taxon>
        <taxon>Ascomycota</taxon>
        <taxon>Pezizomycotina</taxon>
        <taxon>Sordariomycetes</taxon>
        <taxon>Hypocreomycetidae</taxon>
        <taxon>Glomerellales</taxon>
        <taxon>Glomerellaceae</taxon>
        <taxon>Colletotrichum</taxon>
        <taxon>Colletotrichum boninense species complex</taxon>
    </lineage>
</organism>
<feature type="compositionally biased region" description="Polar residues" evidence="2">
    <location>
        <begin position="360"/>
        <end position="370"/>
    </location>
</feature>
<protein>
    <submittedName>
        <fullName evidence="4">Gata transcription factor</fullName>
    </submittedName>
</protein>
<evidence type="ECO:0000313" key="4">
    <source>
        <dbReference type="EMBL" id="KAF9881083.1"/>
    </source>
</evidence>
<feature type="compositionally biased region" description="Basic residues" evidence="2">
    <location>
        <begin position="313"/>
        <end position="331"/>
    </location>
</feature>
<dbReference type="OrthoDB" id="3199820at2759"/>
<dbReference type="AlphaFoldDB" id="A0A9P6LPG1"/>
<feature type="compositionally biased region" description="Polar residues" evidence="2">
    <location>
        <begin position="981"/>
        <end position="999"/>
    </location>
</feature>
<evidence type="ECO:0000259" key="3">
    <source>
        <dbReference type="PROSITE" id="PS50114"/>
    </source>
</evidence>
<feature type="compositionally biased region" description="Low complexity" evidence="2">
    <location>
        <begin position="1124"/>
        <end position="1158"/>
    </location>
</feature>
<feature type="compositionally biased region" description="Polar residues" evidence="2">
    <location>
        <begin position="221"/>
        <end position="233"/>
    </location>
</feature>
<evidence type="ECO:0000256" key="1">
    <source>
        <dbReference type="PROSITE-ProRule" id="PRU00094"/>
    </source>
</evidence>
<dbReference type="InterPro" id="IPR057725">
    <property type="entry name" value="Ams2-SPT21_N"/>
</dbReference>
<evidence type="ECO:0000313" key="5">
    <source>
        <dbReference type="Proteomes" id="UP000781932"/>
    </source>
</evidence>
<gene>
    <name evidence="4" type="ORF">CkaCkLH20_01233</name>
</gene>
<feature type="compositionally biased region" description="Basic and acidic residues" evidence="2">
    <location>
        <begin position="176"/>
        <end position="193"/>
    </location>
</feature>
<comment type="caution">
    <text evidence="4">The sequence shown here is derived from an EMBL/GenBank/DDBJ whole genome shotgun (WGS) entry which is preliminary data.</text>
</comment>
<dbReference type="Pfam" id="PF25823">
    <property type="entry name" value="Ams2-SPT21_N"/>
    <property type="match status" value="1"/>
</dbReference>
<feature type="compositionally biased region" description="Polar residues" evidence="2">
    <location>
        <begin position="439"/>
        <end position="448"/>
    </location>
</feature>
<feature type="domain" description="GATA-type" evidence="3">
    <location>
        <begin position="860"/>
        <end position="899"/>
    </location>
</feature>
<keyword evidence="1" id="KW-0862">Zinc</keyword>
<feature type="region of interest" description="Disordered" evidence="2">
    <location>
        <begin position="221"/>
        <end position="564"/>
    </location>
</feature>
<dbReference type="Proteomes" id="UP000781932">
    <property type="component" value="Unassembled WGS sequence"/>
</dbReference>
<sequence length="1267" mass="137947">MASPMPITSMGNWGGNGQAMPSSQPPLAMNEADEMGVQVKTMGLKVVYAFDDNGENFLARHPQLVTIQTVPIDDKRTIGMVDLKMCAQAVVRCSPELLNDITRDFAVYAYDYSEPNEPMVGQGLLSWVVNNVEEKKIIGRVTRNPLSVFSGGVKDILEIRFKLKPVAAMAQPQFETEQKPDPRHSYHRSESHMSVEIQPTRPAEGALTPSSHAEWNQLMQSNPQMGNQQNPSRVASPHPPPQYQDFQQPHHQRSNSFSYNIPPQQLSQPMPQPPQQPPMQNSEGPNRVAPTPVDTATEPQANPPSRPSSRASNRSKRSKPTGRPRGRPRKQPRPETQGNTSGYEDGTDGDEGPAKKKRATTTQVTANINTPFGGGPELLRVAASTSGSLRNLRPSGLSTETPLGAHMQEVPRAPTPVPDRGLAKPQAGKAANGSKLRRQSTLSQAATPPSQPPFSDVAFALSPSQQDGRSPVDSEAASPMYSEDSPAAIGSSPPVPRTVSFVRSSPPASSPILPPMPMPMGQPADSGFMSGSVDDLFDDEGMKQLPQPVTAPPNLNATKEKRNRSGIPIQVFQLAPQHSSEADIARNNMHHVATRPPTSTPSQEPVLPTFTRSVSDSRAIMAPPHPQPAGKEPSPQHEEPVVAVKADVEGDVSGAPKVETPQPFDGLEMGFEQLVQAVQSEPEMVLSVPTKIADGDASFVRPSAPPSLQRSASSGFSLALPTVPASDPVGPMALAVLPQPDVTSFSEAPCPPSDALQPPKSPEQPSRTNKNYVKKQAIREKLLQAIENGETPMYCTNCGAIETPTWRKIWTQEHKGKPEFTEFSDKPGRVTAIIVLDRDSDETPTRYQIIKKSLLPEEKKDDYTGHMLCNPCGIWLSKWKAHRPQEKWEKDRSRLNQQRRPRGTGRAPRPPRVKKTGANQINPTSEAYFTTDPIGPEDRGISPMDDESRSRGASQVSNLNESFEQSQQQAEQCGSRPASPGNASNPGSTHSRGSGTAKSPITIDNADAHDMGSTRRLLFPSPRKEGVAKVLGELAVNIVQTAPGSNGSTEAAQSKAEDDSGKKTGPRAPGTNKENLAVPDDNLEDLFGSPAIARPSTPPPRDRAPNSALFKTPTRPTPSHRPITRSVTRSVSRSLRSNDLLRSPAAVRRTPTRTPRSSKVPIRRSPRLHQEDFSQMEIALEEYLQTQPLDHQYDSDMLEAMNRALAETMNASGTNFDISNMDLEFGDLLGSPARPTPRSRHITDYDDWEAWESNTRARQAAEDARRN</sequence>
<dbReference type="GO" id="GO:0000183">
    <property type="term" value="P:rDNA heterochromatin formation"/>
    <property type="evidence" value="ECO:0007669"/>
    <property type="project" value="TreeGrafter"/>
</dbReference>
<reference evidence="4" key="2">
    <citation type="submission" date="2020-11" db="EMBL/GenBank/DDBJ databases">
        <title>Whole genome sequencing of Colletotrichum sp.</title>
        <authorList>
            <person name="Li H."/>
        </authorList>
    </citation>
    <scope>NUCLEOTIDE SEQUENCE</scope>
    <source>
        <strain evidence="4">CkLH20</strain>
    </source>
</reference>
<proteinExistence type="predicted"/>
<name>A0A9P6LPG1_9PEZI</name>
<feature type="compositionally biased region" description="Basic and acidic residues" evidence="2">
    <location>
        <begin position="885"/>
        <end position="894"/>
    </location>
</feature>
<evidence type="ECO:0000256" key="2">
    <source>
        <dbReference type="SAM" id="MobiDB-lite"/>
    </source>
</evidence>
<keyword evidence="5" id="KW-1185">Reference proteome</keyword>
<feature type="compositionally biased region" description="Polar residues" evidence="2">
    <location>
        <begin position="951"/>
        <end position="960"/>
    </location>
</feature>
<feature type="region of interest" description="Disordered" evidence="2">
    <location>
        <begin position="1"/>
        <end position="28"/>
    </location>
</feature>
<feature type="compositionally biased region" description="Polar residues" evidence="2">
    <location>
        <begin position="1042"/>
        <end position="1052"/>
    </location>
</feature>
<feature type="region of interest" description="Disordered" evidence="2">
    <location>
        <begin position="619"/>
        <end position="640"/>
    </location>
</feature>
<feature type="compositionally biased region" description="Polar residues" evidence="2">
    <location>
        <begin position="244"/>
        <end position="261"/>
    </location>
</feature>
<dbReference type="PANTHER" id="PTHR39147">
    <property type="entry name" value="PROTEIN SPT21"/>
    <property type="match status" value="1"/>
</dbReference>
<dbReference type="InterPro" id="IPR013088">
    <property type="entry name" value="Znf_NHR/GATA"/>
</dbReference>
<feature type="compositionally biased region" description="Basic residues" evidence="2">
    <location>
        <begin position="897"/>
        <end position="915"/>
    </location>
</feature>
<dbReference type="InterPro" id="IPR000679">
    <property type="entry name" value="Znf_GATA"/>
</dbReference>
<feature type="region of interest" description="Disordered" evidence="2">
    <location>
        <begin position="885"/>
        <end position="1020"/>
    </location>
</feature>
<dbReference type="EMBL" id="JAATWM020000003">
    <property type="protein sequence ID" value="KAF9881083.1"/>
    <property type="molecule type" value="Genomic_DNA"/>
</dbReference>
<reference evidence="4" key="1">
    <citation type="submission" date="2020-03" db="EMBL/GenBank/DDBJ databases">
        <authorList>
            <person name="He L."/>
        </authorList>
    </citation>
    <scope>NUCLEOTIDE SEQUENCE</scope>
    <source>
        <strain evidence="4">CkLH20</strain>
    </source>
</reference>
<feature type="region of interest" description="Disordered" evidence="2">
    <location>
        <begin position="743"/>
        <end position="771"/>
    </location>
</feature>
<feature type="compositionally biased region" description="Basic and acidic residues" evidence="2">
    <location>
        <begin position="936"/>
        <end position="950"/>
    </location>
</feature>
<keyword evidence="1" id="KW-0863">Zinc-finger</keyword>
<dbReference type="GeneID" id="62157026"/>
<dbReference type="RefSeq" id="XP_038750544.1">
    <property type="nucleotide sequence ID" value="XM_038883952.1"/>
</dbReference>
<keyword evidence="1" id="KW-0479">Metal-binding</keyword>
<feature type="compositionally biased region" description="Polar residues" evidence="2">
    <location>
        <begin position="917"/>
        <end position="928"/>
    </location>
</feature>
<dbReference type="InterPro" id="IPR042403">
    <property type="entry name" value="Spt21/Ams2"/>
</dbReference>
<dbReference type="GO" id="GO:0030466">
    <property type="term" value="P:silent mating-type cassette heterochromatin formation"/>
    <property type="evidence" value="ECO:0007669"/>
    <property type="project" value="TreeGrafter"/>
</dbReference>
<dbReference type="SUPFAM" id="SSF57716">
    <property type="entry name" value="Glucocorticoid receptor-like (DNA-binding domain)"/>
    <property type="match status" value="1"/>
</dbReference>
<dbReference type="PANTHER" id="PTHR39147:SF1">
    <property type="entry name" value="PROTEIN SPT21"/>
    <property type="match status" value="1"/>
</dbReference>
<feature type="region of interest" description="Disordered" evidence="2">
    <location>
        <begin position="1042"/>
        <end position="1162"/>
    </location>
</feature>
<dbReference type="GO" id="GO:0006357">
    <property type="term" value="P:regulation of transcription by RNA polymerase II"/>
    <property type="evidence" value="ECO:0007669"/>
    <property type="project" value="TreeGrafter"/>
</dbReference>
<dbReference type="Gene3D" id="3.30.50.10">
    <property type="entry name" value="Erythroid Transcription Factor GATA-1, subunit A"/>
    <property type="match status" value="1"/>
</dbReference>